<dbReference type="GeneID" id="42057102"/>
<evidence type="ECO:0000313" key="2">
    <source>
        <dbReference type="Proteomes" id="UP000183971"/>
    </source>
</evidence>
<reference evidence="2" key="1">
    <citation type="journal article" date="2016" name="Genome Biol. Evol.">
        <title>Comparative 'omics' of the Fusarium fujikuroi species complex highlights differences in genetic potential and metabolite synthesis.</title>
        <authorList>
            <person name="Niehaus E.-M."/>
            <person name="Muensterkoetter M."/>
            <person name="Proctor R.H."/>
            <person name="Brown D.W."/>
            <person name="Sharon A."/>
            <person name="Idan Y."/>
            <person name="Oren-Young L."/>
            <person name="Sieber C.M."/>
            <person name="Novak O."/>
            <person name="Pencik A."/>
            <person name="Tarkowska D."/>
            <person name="Hromadova K."/>
            <person name="Freeman S."/>
            <person name="Maymon M."/>
            <person name="Elazar M."/>
            <person name="Youssef S.A."/>
            <person name="El-Shabrawy E.S.M."/>
            <person name="Shalaby A.B.A."/>
            <person name="Houterman P."/>
            <person name="Brock N.L."/>
            <person name="Burkhardt I."/>
            <person name="Tsavkelova E.A."/>
            <person name="Dickschat J.S."/>
            <person name="Galuszka P."/>
            <person name="Gueldener U."/>
            <person name="Tudzynski B."/>
        </authorList>
    </citation>
    <scope>NUCLEOTIDE SEQUENCE [LARGE SCALE GENOMIC DNA]</scope>
    <source>
        <strain evidence="2">ET1</strain>
    </source>
</reference>
<dbReference type="Proteomes" id="UP000183971">
    <property type="component" value="Unassembled WGS sequence"/>
</dbReference>
<dbReference type="RefSeq" id="XP_031087320.1">
    <property type="nucleotide sequence ID" value="XM_031221798.1"/>
</dbReference>
<sequence length="174" mass="19230">MSTEPGIRTSTNDVLQTLTTLVSVHQFLATMETSTTNPTTIPTFDACVSAITSPDGEIPLTVREEQGSDLHVVTWQKSVNVSLSGASFAENVMPVTRNIAPGDEDDEATTIFPTQPQNLLRTVIPWMSFLKLVMALRAMEMETQSVLNFLRNRCMLGSMARNCGYWVSHNVHCH</sequence>
<dbReference type="VEuPathDB" id="FungiDB:FPRO_12237"/>
<dbReference type="EMBL" id="FJOF01000010">
    <property type="protein sequence ID" value="CZR46786.1"/>
    <property type="molecule type" value="Genomic_DNA"/>
</dbReference>
<name>A0A1L7W347_FUSPR</name>
<accession>A0A1L7W347</accession>
<gene>
    <name evidence="1" type="ORF">FPRO_12237</name>
</gene>
<organism evidence="1 2">
    <name type="scientific">Fusarium proliferatum (strain ET1)</name>
    <name type="common">Orchid endophyte fungus</name>
    <dbReference type="NCBI Taxonomy" id="1227346"/>
    <lineage>
        <taxon>Eukaryota</taxon>
        <taxon>Fungi</taxon>
        <taxon>Dikarya</taxon>
        <taxon>Ascomycota</taxon>
        <taxon>Pezizomycotina</taxon>
        <taxon>Sordariomycetes</taxon>
        <taxon>Hypocreomycetidae</taxon>
        <taxon>Hypocreales</taxon>
        <taxon>Nectriaceae</taxon>
        <taxon>Fusarium</taxon>
        <taxon>Fusarium fujikuroi species complex</taxon>
    </lineage>
</organism>
<protein>
    <submittedName>
        <fullName evidence="1">Uncharacterized protein</fullName>
    </submittedName>
</protein>
<proteinExistence type="predicted"/>
<comment type="caution">
    <text evidence="1">The sequence shown here is derived from an EMBL/GenBank/DDBJ whole genome shotgun (WGS) entry which is preliminary data.</text>
</comment>
<keyword evidence="2" id="KW-1185">Reference proteome</keyword>
<dbReference type="AlphaFoldDB" id="A0A1L7W347"/>
<evidence type="ECO:0000313" key="1">
    <source>
        <dbReference type="EMBL" id="CZR46786.1"/>
    </source>
</evidence>